<keyword evidence="3" id="KW-1185">Reference proteome</keyword>
<accession>A0A9Q1C1Q2</accession>
<evidence type="ECO:0000313" key="3">
    <source>
        <dbReference type="Proteomes" id="UP001152320"/>
    </source>
</evidence>
<dbReference type="Proteomes" id="UP001152320">
    <property type="component" value="Chromosome 9"/>
</dbReference>
<evidence type="ECO:0000313" key="2">
    <source>
        <dbReference type="EMBL" id="KAJ8036575.1"/>
    </source>
</evidence>
<name>A0A9Q1C1Q2_HOLLE</name>
<feature type="signal peptide" evidence="1">
    <location>
        <begin position="1"/>
        <end position="29"/>
    </location>
</feature>
<evidence type="ECO:0000256" key="1">
    <source>
        <dbReference type="SAM" id="SignalP"/>
    </source>
</evidence>
<dbReference type="AlphaFoldDB" id="A0A9Q1C1Q2"/>
<keyword evidence="1" id="KW-0732">Signal</keyword>
<gene>
    <name evidence="2" type="ORF">HOLleu_20592</name>
</gene>
<reference evidence="2" key="1">
    <citation type="submission" date="2021-10" db="EMBL/GenBank/DDBJ databases">
        <title>Tropical sea cucumber genome reveals ecological adaptation and Cuvierian tubules defense mechanism.</title>
        <authorList>
            <person name="Chen T."/>
        </authorList>
    </citation>
    <scope>NUCLEOTIDE SEQUENCE</scope>
    <source>
        <strain evidence="2">Nanhai2018</strain>
        <tissue evidence="2">Muscle</tissue>
    </source>
</reference>
<organism evidence="2 3">
    <name type="scientific">Holothuria leucospilota</name>
    <name type="common">Black long sea cucumber</name>
    <name type="synonym">Mertensiothuria leucospilota</name>
    <dbReference type="NCBI Taxonomy" id="206669"/>
    <lineage>
        <taxon>Eukaryota</taxon>
        <taxon>Metazoa</taxon>
        <taxon>Echinodermata</taxon>
        <taxon>Eleutherozoa</taxon>
        <taxon>Echinozoa</taxon>
        <taxon>Holothuroidea</taxon>
        <taxon>Aspidochirotacea</taxon>
        <taxon>Aspidochirotida</taxon>
        <taxon>Holothuriidae</taxon>
        <taxon>Holothuria</taxon>
    </lineage>
</organism>
<sequence length="157" mass="17973">MESHSGDWTLQFACKIIFIIVLGTQLIQAESFNCRKFCNNCLKLPSHHKCYRICIPPGLCGQQAPGKRAYERPVREEPHPFDTSINRKTSNSLNAFLPYHPVPVKSTQCVLDKLFLSYPPLVQAKIIEVFREAEKTLQDMRDILDLEINFSNDVPPL</sequence>
<comment type="caution">
    <text evidence="2">The sequence shown here is derived from an EMBL/GenBank/DDBJ whole genome shotgun (WGS) entry which is preliminary data.</text>
</comment>
<feature type="chain" id="PRO_5040165130" evidence="1">
    <location>
        <begin position="30"/>
        <end position="157"/>
    </location>
</feature>
<protein>
    <submittedName>
        <fullName evidence="2">Uncharacterized protein</fullName>
    </submittedName>
</protein>
<dbReference type="EMBL" id="JAIZAY010000009">
    <property type="protein sequence ID" value="KAJ8036575.1"/>
    <property type="molecule type" value="Genomic_DNA"/>
</dbReference>
<proteinExistence type="predicted"/>